<protein>
    <submittedName>
        <fullName evidence="2">Uncharacterized protein</fullName>
    </submittedName>
</protein>
<sequence>MQNDTPHPQQVSTPAPIPPIIVTAPETHITHTPKKATRKKPMTTSNNLTVFEPRLFALMPEAVAKELINTMRLILTVGGRKQRLLNVRRQKIKDLLQKLNNNEVIKVYSEFASAHEQAEERLTFKLPLIEELDGGDEEVKELEEAHDDIESHDAQEETIEDQAAFNSKMQEKSGLGVTQNPDVDMEGIPSPTLQGFATRYVNSETAPSPSVLTLQLPLIRPIGVACEKHTNGTCTVIPIQNPEAFPKMDIQEVQAKYYPAARFIDMCMHRDENNEVTQVTATLDKGPVDHLIINDTRIINLLGLHQSPYDTICLQHNPRFDETYQIHVQPGQAPHNPKAWIVGELASARHPYLYWLDSRQNIDPRAPPIAAEIKTLAPKIGRRAWDVWREIEKYWNLEQGSGGRHYRENRMVYLGKDPTYGKGEERRSRRSMWR</sequence>
<evidence type="ECO:0000256" key="1">
    <source>
        <dbReference type="SAM" id="Coils"/>
    </source>
</evidence>
<accession>A0A8J2HZU4</accession>
<organism evidence="2 3">
    <name type="scientific">Alternaria atra</name>
    <dbReference type="NCBI Taxonomy" id="119953"/>
    <lineage>
        <taxon>Eukaryota</taxon>
        <taxon>Fungi</taxon>
        <taxon>Dikarya</taxon>
        <taxon>Ascomycota</taxon>
        <taxon>Pezizomycotina</taxon>
        <taxon>Dothideomycetes</taxon>
        <taxon>Pleosporomycetidae</taxon>
        <taxon>Pleosporales</taxon>
        <taxon>Pleosporineae</taxon>
        <taxon>Pleosporaceae</taxon>
        <taxon>Alternaria</taxon>
        <taxon>Alternaria sect. Ulocladioides</taxon>
    </lineage>
</organism>
<feature type="coiled-coil region" evidence="1">
    <location>
        <begin position="132"/>
        <end position="162"/>
    </location>
</feature>
<dbReference type="RefSeq" id="XP_043168679.1">
    <property type="nucleotide sequence ID" value="XM_043312744.1"/>
</dbReference>
<keyword evidence="3" id="KW-1185">Reference proteome</keyword>
<dbReference type="GeneID" id="67016871"/>
<reference evidence="2" key="1">
    <citation type="submission" date="2021-05" db="EMBL/GenBank/DDBJ databases">
        <authorList>
            <person name="Stam R."/>
        </authorList>
    </citation>
    <scope>NUCLEOTIDE SEQUENCE</scope>
    <source>
        <strain evidence="2">CS162</strain>
    </source>
</reference>
<comment type="caution">
    <text evidence="2">The sequence shown here is derived from an EMBL/GenBank/DDBJ whole genome shotgun (WGS) entry which is preliminary data.</text>
</comment>
<name>A0A8J2HZU4_9PLEO</name>
<gene>
    <name evidence="2" type="ORF">ALTATR162_LOCUS5127</name>
</gene>
<evidence type="ECO:0000313" key="3">
    <source>
        <dbReference type="Proteomes" id="UP000676310"/>
    </source>
</evidence>
<keyword evidence="1" id="KW-0175">Coiled coil</keyword>
<dbReference type="OrthoDB" id="3795350at2759"/>
<proteinExistence type="predicted"/>
<dbReference type="EMBL" id="CAJRGZ010000019">
    <property type="protein sequence ID" value="CAG5158531.1"/>
    <property type="molecule type" value="Genomic_DNA"/>
</dbReference>
<dbReference type="Proteomes" id="UP000676310">
    <property type="component" value="Unassembled WGS sequence"/>
</dbReference>
<dbReference type="AlphaFoldDB" id="A0A8J2HZU4"/>
<evidence type="ECO:0000313" key="2">
    <source>
        <dbReference type="EMBL" id="CAG5158531.1"/>
    </source>
</evidence>